<dbReference type="EMBL" id="QLUW01000003">
    <property type="protein sequence ID" value="RAP75061.1"/>
    <property type="molecule type" value="Genomic_DNA"/>
</dbReference>
<name>A0A328U0U0_9BACL</name>
<evidence type="ECO:0000313" key="14">
    <source>
        <dbReference type="Proteomes" id="UP000249260"/>
    </source>
</evidence>
<evidence type="ECO:0000256" key="5">
    <source>
        <dbReference type="ARBA" id="ARBA00022679"/>
    </source>
</evidence>
<evidence type="ECO:0000256" key="7">
    <source>
        <dbReference type="ARBA" id="ARBA00022833"/>
    </source>
</evidence>
<evidence type="ECO:0000256" key="6">
    <source>
        <dbReference type="ARBA" id="ARBA00022723"/>
    </source>
</evidence>
<comment type="caution">
    <text evidence="13">The sequence shown here is derived from an EMBL/GenBank/DDBJ whole genome shotgun (WGS) entry which is preliminary data.</text>
</comment>
<comment type="cofactor">
    <cofactor evidence="1">
        <name>Zn(2+)</name>
        <dbReference type="ChEBI" id="CHEBI:29105"/>
    </cofactor>
</comment>
<keyword evidence="8" id="KW-0012">Acyltransferase</keyword>
<evidence type="ECO:0000256" key="8">
    <source>
        <dbReference type="ARBA" id="ARBA00023315"/>
    </source>
</evidence>
<reference evidence="13 14" key="1">
    <citation type="submission" date="2018-06" db="EMBL/GenBank/DDBJ databases">
        <title>Paenibacillus montanisoli sp. nov., isolated from mountain area soil.</title>
        <authorList>
            <person name="Wu M."/>
        </authorList>
    </citation>
    <scope>NUCLEOTIDE SEQUENCE [LARGE SCALE GENOMIC DNA]</scope>
    <source>
        <strain evidence="13 14">RA17</strain>
    </source>
</reference>
<dbReference type="AlphaFoldDB" id="A0A328U0U0"/>
<dbReference type="GO" id="GO:0016747">
    <property type="term" value="F:acyltransferase activity, transferring groups other than amino-acyl groups"/>
    <property type="evidence" value="ECO:0007669"/>
    <property type="project" value="InterPro"/>
</dbReference>
<dbReference type="InterPro" id="IPR008300">
    <property type="entry name" value="PTAC"/>
</dbReference>
<gene>
    <name evidence="13" type="ORF">DL346_16855</name>
</gene>
<evidence type="ECO:0000256" key="1">
    <source>
        <dbReference type="ARBA" id="ARBA00001947"/>
    </source>
</evidence>
<keyword evidence="5" id="KW-0808">Transferase</keyword>
<dbReference type="Pfam" id="PF06130">
    <property type="entry name" value="PTAC"/>
    <property type="match status" value="1"/>
</dbReference>
<dbReference type="PANTHER" id="PTHR39453">
    <property type="entry name" value="PHOSPHATE PROPANOYLTRANSFERASE"/>
    <property type="match status" value="1"/>
</dbReference>
<dbReference type="RefSeq" id="WP_112883325.1">
    <property type="nucleotide sequence ID" value="NZ_QLUW01000003.1"/>
</dbReference>
<keyword evidence="14" id="KW-1185">Reference proteome</keyword>
<comment type="catalytic activity">
    <reaction evidence="12">
        <text>propanoyl-CoA + phosphate = propanoyl phosphate + CoA</text>
        <dbReference type="Rhea" id="RHEA:28046"/>
        <dbReference type="ChEBI" id="CHEBI:43474"/>
        <dbReference type="ChEBI" id="CHEBI:57287"/>
        <dbReference type="ChEBI" id="CHEBI:57392"/>
        <dbReference type="ChEBI" id="CHEBI:58933"/>
        <dbReference type="EC" id="2.3.1.222"/>
    </reaction>
</comment>
<dbReference type="NCBIfam" id="NF011652">
    <property type="entry name" value="PRK15070.1"/>
    <property type="match status" value="1"/>
</dbReference>
<dbReference type="GO" id="GO:0046872">
    <property type="term" value="F:metal ion binding"/>
    <property type="evidence" value="ECO:0007669"/>
    <property type="project" value="UniProtKB-KW"/>
</dbReference>
<keyword evidence="7" id="KW-0862">Zinc</keyword>
<dbReference type="Proteomes" id="UP000249260">
    <property type="component" value="Unassembled WGS sequence"/>
</dbReference>
<comment type="similarity">
    <text evidence="2">Belongs to the PduL family.</text>
</comment>
<protein>
    <recommendedName>
        <fullName evidence="4">Phosphate propanoyltransferase</fullName>
        <ecNumber evidence="3">2.3.1.222</ecNumber>
    </recommendedName>
    <alternativeName>
        <fullName evidence="10">Phosphate acyltransferase PduL</fullName>
    </alternativeName>
    <alternativeName>
        <fullName evidence="9">Phosphotransacylase PduL</fullName>
    </alternativeName>
    <alternativeName>
        <fullName evidence="11">Propanediol utilization protein PduL</fullName>
    </alternativeName>
</protein>
<evidence type="ECO:0000256" key="11">
    <source>
        <dbReference type="ARBA" id="ARBA00033077"/>
    </source>
</evidence>
<evidence type="ECO:0000256" key="9">
    <source>
        <dbReference type="ARBA" id="ARBA00030044"/>
    </source>
</evidence>
<evidence type="ECO:0000256" key="10">
    <source>
        <dbReference type="ARBA" id="ARBA00030939"/>
    </source>
</evidence>
<evidence type="ECO:0000256" key="3">
    <source>
        <dbReference type="ARBA" id="ARBA00012206"/>
    </source>
</evidence>
<evidence type="ECO:0000256" key="4">
    <source>
        <dbReference type="ARBA" id="ARBA00020837"/>
    </source>
</evidence>
<proteinExistence type="inferred from homology"/>
<dbReference type="OrthoDB" id="9784365at2"/>
<evidence type="ECO:0000313" key="13">
    <source>
        <dbReference type="EMBL" id="RAP75061.1"/>
    </source>
</evidence>
<organism evidence="13 14">
    <name type="scientific">Paenibacillus montanisoli</name>
    <dbReference type="NCBI Taxonomy" id="2081970"/>
    <lineage>
        <taxon>Bacteria</taxon>
        <taxon>Bacillati</taxon>
        <taxon>Bacillota</taxon>
        <taxon>Bacilli</taxon>
        <taxon>Bacillales</taxon>
        <taxon>Paenibacillaceae</taxon>
        <taxon>Paenibacillus</taxon>
    </lineage>
</organism>
<sequence>MRLITEAALRAGLAKGLPNPYPVEEGVKLTPAAADFLRSRGIRVERTAAADFRATPPIGRTIPVGVSGRHIHLSEPHVEALFGAGAKLTVQRELSQPGQFAAKETVTLAGPKGVLRNVRVLGPARGATQAEISRTDGFALGVQPDLRLSGDLAGTSGIAVIGPCGMLALREGLIAARNHVHMSVDEAAAFGVKHGDRLLVQTVSSARPVIFPEVIVRVHERFALELHLDTDEANAAGLATGDAVRMVGINGVYTG</sequence>
<evidence type="ECO:0000256" key="2">
    <source>
        <dbReference type="ARBA" id="ARBA00007342"/>
    </source>
</evidence>
<accession>A0A328U0U0</accession>
<keyword evidence="6" id="KW-0479">Metal-binding</keyword>
<evidence type="ECO:0000256" key="12">
    <source>
        <dbReference type="ARBA" id="ARBA00047589"/>
    </source>
</evidence>
<dbReference type="PANTHER" id="PTHR39453:SF1">
    <property type="entry name" value="PHOSPHATE PROPANOYLTRANSFERASE"/>
    <property type="match status" value="1"/>
</dbReference>
<dbReference type="EC" id="2.3.1.222" evidence="3"/>